<evidence type="ECO:0000313" key="10">
    <source>
        <dbReference type="Proteomes" id="UP000594638"/>
    </source>
</evidence>
<dbReference type="EMBL" id="CACTIH010000252">
    <property type="protein sequence ID" value="CAA2958074.1"/>
    <property type="molecule type" value="Genomic_DNA"/>
</dbReference>
<dbReference type="OrthoDB" id="189226at2759"/>
<sequence>MAVYDVTIAYKDQCLTFLDNLLGVDPSKVHMHIRCIPLKEIPKSEKETVDWLMNTFLFKDQLLSNFIADGQFPRQGTEGLACIYLASASYFDIRPSPVLGTIKEMLQTKNL</sequence>
<protein>
    <recommendedName>
        <fullName evidence="5">1-acylglycerol-3-phosphate O-acyltransferase</fullName>
        <ecNumber evidence="5">2.3.1.51</ecNumber>
    </recommendedName>
</protein>
<proteinExistence type="inferred from homology"/>
<evidence type="ECO:0000256" key="3">
    <source>
        <dbReference type="ARBA" id="ARBA00005189"/>
    </source>
</evidence>
<dbReference type="InterPro" id="IPR032098">
    <property type="entry name" value="Acyltransf_C"/>
</dbReference>
<dbReference type="PANTHER" id="PTHR10983:SF16">
    <property type="entry name" value="LYSOCARDIOLIPIN ACYLTRANSFERASE 1"/>
    <property type="match status" value="1"/>
</dbReference>
<accession>A0A8S0PUN7</accession>
<evidence type="ECO:0000256" key="7">
    <source>
        <dbReference type="ARBA" id="ARBA00023315"/>
    </source>
</evidence>
<comment type="pathway">
    <text evidence="2">Phospholipid metabolism; CDP-diacylglycerol biosynthesis; CDP-diacylglycerol from sn-glycerol 3-phosphate: step 2/3.</text>
</comment>
<dbReference type="Pfam" id="PF16076">
    <property type="entry name" value="Acyltransf_C"/>
    <property type="match status" value="1"/>
</dbReference>
<comment type="similarity">
    <text evidence="4">Belongs to the 1-acyl-sn-glycerol-3-phosphate acyltransferase family.</text>
</comment>
<reference evidence="9 10" key="1">
    <citation type="submission" date="2019-12" db="EMBL/GenBank/DDBJ databases">
        <authorList>
            <person name="Alioto T."/>
            <person name="Alioto T."/>
            <person name="Gomez Garrido J."/>
        </authorList>
    </citation>
    <scope>NUCLEOTIDE SEQUENCE [LARGE SCALE GENOMIC DNA]</scope>
</reference>
<comment type="catalytic activity">
    <reaction evidence="1">
        <text>a 1-acyl-sn-glycero-3-phosphate + an acyl-CoA = a 1,2-diacyl-sn-glycero-3-phosphate + CoA</text>
        <dbReference type="Rhea" id="RHEA:19709"/>
        <dbReference type="ChEBI" id="CHEBI:57287"/>
        <dbReference type="ChEBI" id="CHEBI:57970"/>
        <dbReference type="ChEBI" id="CHEBI:58342"/>
        <dbReference type="ChEBI" id="CHEBI:58608"/>
        <dbReference type="EC" id="2.3.1.51"/>
    </reaction>
</comment>
<evidence type="ECO:0000256" key="5">
    <source>
        <dbReference type="ARBA" id="ARBA00013211"/>
    </source>
</evidence>
<dbReference type="GO" id="GO:0003841">
    <property type="term" value="F:1-acylglycerol-3-phosphate O-acyltransferase activity"/>
    <property type="evidence" value="ECO:0007669"/>
    <property type="project" value="UniProtKB-EC"/>
</dbReference>
<evidence type="ECO:0000256" key="1">
    <source>
        <dbReference type="ARBA" id="ARBA00001141"/>
    </source>
</evidence>
<feature type="domain" description="Acyltransferase C-terminal" evidence="8">
    <location>
        <begin position="21"/>
        <end position="75"/>
    </location>
</feature>
<dbReference type="GO" id="GO:0012505">
    <property type="term" value="C:endomembrane system"/>
    <property type="evidence" value="ECO:0007669"/>
    <property type="project" value="TreeGrafter"/>
</dbReference>
<comment type="caution">
    <text evidence="9">The sequence shown here is derived from an EMBL/GenBank/DDBJ whole genome shotgun (WGS) entry which is preliminary data.</text>
</comment>
<evidence type="ECO:0000256" key="6">
    <source>
        <dbReference type="ARBA" id="ARBA00022679"/>
    </source>
</evidence>
<comment type="pathway">
    <text evidence="3">Lipid metabolism.</text>
</comment>
<dbReference type="Proteomes" id="UP000594638">
    <property type="component" value="Unassembled WGS sequence"/>
</dbReference>
<keyword evidence="6" id="KW-0808">Transferase</keyword>
<evidence type="ECO:0000256" key="2">
    <source>
        <dbReference type="ARBA" id="ARBA00004728"/>
    </source>
</evidence>
<organism evidence="9 10">
    <name type="scientific">Olea europaea subsp. europaea</name>
    <dbReference type="NCBI Taxonomy" id="158383"/>
    <lineage>
        <taxon>Eukaryota</taxon>
        <taxon>Viridiplantae</taxon>
        <taxon>Streptophyta</taxon>
        <taxon>Embryophyta</taxon>
        <taxon>Tracheophyta</taxon>
        <taxon>Spermatophyta</taxon>
        <taxon>Magnoliopsida</taxon>
        <taxon>eudicotyledons</taxon>
        <taxon>Gunneridae</taxon>
        <taxon>Pentapetalae</taxon>
        <taxon>asterids</taxon>
        <taxon>lamiids</taxon>
        <taxon>Lamiales</taxon>
        <taxon>Oleaceae</taxon>
        <taxon>Oleeae</taxon>
        <taxon>Olea</taxon>
    </lineage>
</organism>
<evidence type="ECO:0000259" key="8">
    <source>
        <dbReference type="Pfam" id="PF16076"/>
    </source>
</evidence>
<evidence type="ECO:0000256" key="4">
    <source>
        <dbReference type="ARBA" id="ARBA00008655"/>
    </source>
</evidence>
<dbReference type="PANTHER" id="PTHR10983">
    <property type="entry name" value="1-ACYLGLYCEROL-3-PHOSPHATE ACYLTRANSFERASE-RELATED"/>
    <property type="match status" value="1"/>
</dbReference>
<keyword evidence="7 9" id="KW-0012">Acyltransferase</keyword>
<name>A0A8S0PUN7_OLEEU</name>
<keyword evidence="10" id="KW-1185">Reference proteome</keyword>
<dbReference type="Gramene" id="OE9A107288T1">
    <property type="protein sequence ID" value="OE9A107288C1"/>
    <property type="gene ID" value="OE9A107288"/>
</dbReference>
<dbReference type="AlphaFoldDB" id="A0A8S0PUN7"/>
<gene>
    <name evidence="9" type="ORF">OLEA9_A107288</name>
</gene>
<dbReference type="EC" id="2.3.1.51" evidence="5"/>
<evidence type="ECO:0000313" key="9">
    <source>
        <dbReference type="EMBL" id="CAA2958074.1"/>
    </source>
</evidence>